<organism evidence="1 2">
    <name type="scientific">Anaeromyxobacter oryzae</name>
    <dbReference type="NCBI Taxonomy" id="2918170"/>
    <lineage>
        <taxon>Bacteria</taxon>
        <taxon>Pseudomonadati</taxon>
        <taxon>Myxococcota</taxon>
        <taxon>Myxococcia</taxon>
        <taxon>Myxococcales</taxon>
        <taxon>Cystobacterineae</taxon>
        <taxon>Anaeromyxobacteraceae</taxon>
        <taxon>Anaeromyxobacter</taxon>
    </lineage>
</organism>
<dbReference type="CDD" id="cd00093">
    <property type="entry name" value="HTH_XRE"/>
    <property type="match status" value="1"/>
</dbReference>
<reference evidence="2" key="1">
    <citation type="journal article" date="2022" name="Int. J. Syst. Evol. Microbiol.">
        <title>Anaeromyxobacter oryzae sp. nov., Anaeromyxobacter diazotrophicus sp. nov. and Anaeromyxobacter paludicola sp. nov., isolated from paddy soils.</title>
        <authorList>
            <person name="Itoh H."/>
            <person name="Xu Z."/>
            <person name="Mise K."/>
            <person name="Masuda Y."/>
            <person name="Ushijima N."/>
            <person name="Hayakawa C."/>
            <person name="Shiratori Y."/>
            <person name="Senoo K."/>
        </authorList>
    </citation>
    <scope>NUCLEOTIDE SEQUENCE [LARGE SCALE GENOMIC DNA]</scope>
    <source>
        <strain evidence="2">Red232</strain>
    </source>
</reference>
<proteinExistence type="predicted"/>
<dbReference type="EMBL" id="AP025591">
    <property type="protein sequence ID" value="BDG02813.1"/>
    <property type="molecule type" value="Genomic_DNA"/>
</dbReference>
<accession>A0ABM7WTJ8</accession>
<protein>
    <recommendedName>
        <fullName evidence="3">Tetratricopeptide repeat protein</fullName>
    </recommendedName>
</protein>
<dbReference type="Proteomes" id="UP001162891">
    <property type="component" value="Chromosome"/>
</dbReference>
<dbReference type="RefSeq" id="WP_248360500.1">
    <property type="nucleotide sequence ID" value="NZ_AP025591.1"/>
</dbReference>
<sequence>MTSTSLQLPPSGIALRVLVDALGIRSAIEERKCISPHSVSAVLSGKPVKRATRDEFVRALIEVLWTEETSSALFRRDDLHHDWIALALESVSSALDAWDAARGQLSAGHARVTRDHEAVLPWARLAAIDLGLRWGFFLLASGTPVPRRETIEAILGGKAFASTLQWLREEADLTREALAQKTRSDPRAWLSGSRLPHFSNLPGIAEVLAASLAGKRHLGDRDRKRLATTVRFQLVAARAASALHGLVSTRLGEDWAKDLALGCAYLVRFVHSFVAQKAPKDAEGFYWYHVATGVRGDWSNRVLAAAAENVQFPHEAFQLRGAAGDWSTAILRCYRELATPDSEWAASLTAVLGSASESEARHIKDLLLRTPKVKPKQARDPEIDRAVAKVANLDDAPAMEERMIQAQHSGDLVTWVAAARRLVKLHPEVPKYHLWLGDALAQSGAHAEALFECHVADQLAGGWIIAAAEVGIVHLRAGRNEEALSVLARVAETYVATEPDPKLAAHVLYHQGEALLRLGRPRDAVPVLTTAFERYPENAATAERLAHALLLTGDRTNGREVAKRAAHLGMPQVLKDLEDGRY</sequence>
<name>A0ABM7WTJ8_9BACT</name>
<evidence type="ECO:0000313" key="1">
    <source>
        <dbReference type="EMBL" id="BDG02813.1"/>
    </source>
</evidence>
<evidence type="ECO:0000313" key="2">
    <source>
        <dbReference type="Proteomes" id="UP001162891"/>
    </source>
</evidence>
<evidence type="ECO:0008006" key="3">
    <source>
        <dbReference type="Google" id="ProtNLM"/>
    </source>
</evidence>
<dbReference type="Gene3D" id="1.25.40.10">
    <property type="entry name" value="Tetratricopeptide repeat domain"/>
    <property type="match status" value="1"/>
</dbReference>
<dbReference type="InterPro" id="IPR011990">
    <property type="entry name" value="TPR-like_helical_dom_sf"/>
</dbReference>
<dbReference type="InterPro" id="IPR001387">
    <property type="entry name" value="Cro/C1-type_HTH"/>
</dbReference>
<gene>
    <name evidence="1" type="ORF">AMOR_18090</name>
</gene>
<keyword evidence="2" id="KW-1185">Reference proteome</keyword>
<dbReference type="Pfam" id="PF13432">
    <property type="entry name" value="TPR_16"/>
    <property type="match status" value="2"/>
</dbReference>
<dbReference type="SUPFAM" id="SSF48452">
    <property type="entry name" value="TPR-like"/>
    <property type="match status" value="1"/>
</dbReference>